<dbReference type="Gene3D" id="3.30.70.330">
    <property type="match status" value="1"/>
</dbReference>
<dbReference type="PANTHER" id="PTHR10501">
    <property type="entry name" value="U1 SMALL NUCLEAR RIBONUCLEOPROTEIN A/U2 SMALL NUCLEAR RIBONUCLEOPROTEIN B"/>
    <property type="match status" value="1"/>
</dbReference>
<dbReference type="STRING" id="57577.A0A2K3N602"/>
<dbReference type="InterPro" id="IPR000504">
    <property type="entry name" value="RRM_dom"/>
</dbReference>
<feature type="compositionally biased region" description="Pro residues" evidence="3">
    <location>
        <begin position="21"/>
        <end position="46"/>
    </location>
</feature>
<reference evidence="5 6" key="2">
    <citation type="journal article" date="2017" name="Front. Plant Sci.">
        <title>Gene Classification and Mining of Molecular Markers Useful in Red Clover (Trifolium pratense) Breeding.</title>
        <authorList>
            <person name="Istvanek J."/>
            <person name="Dluhosova J."/>
            <person name="Dluhos P."/>
            <person name="Patkova L."/>
            <person name="Nedelnik J."/>
            <person name="Repkova J."/>
        </authorList>
    </citation>
    <scope>NUCLEOTIDE SEQUENCE [LARGE SCALE GENOMIC DNA]</scope>
    <source>
        <strain evidence="6">cv. Tatra</strain>
        <tissue evidence="5">Young leaves</tissue>
    </source>
</reference>
<feature type="compositionally biased region" description="Basic and acidic residues" evidence="3">
    <location>
        <begin position="171"/>
        <end position="184"/>
    </location>
</feature>
<dbReference type="AlphaFoldDB" id="A0A2K3N602"/>
<gene>
    <name evidence="5" type="ORF">L195_g021710</name>
</gene>
<dbReference type="PROSITE" id="PS50102">
    <property type="entry name" value="RRM"/>
    <property type="match status" value="1"/>
</dbReference>
<dbReference type="Pfam" id="PF00076">
    <property type="entry name" value="RRM_1"/>
    <property type="match status" value="1"/>
</dbReference>
<proteinExistence type="predicted"/>
<keyword evidence="1 2" id="KW-0694">RNA-binding</keyword>
<feature type="region of interest" description="Disordered" evidence="3">
    <location>
        <begin position="169"/>
        <end position="199"/>
    </location>
</feature>
<evidence type="ECO:0000256" key="1">
    <source>
        <dbReference type="ARBA" id="ARBA00022884"/>
    </source>
</evidence>
<dbReference type="SUPFAM" id="SSF54928">
    <property type="entry name" value="RNA-binding domain, RBD"/>
    <property type="match status" value="1"/>
</dbReference>
<protein>
    <submittedName>
        <fullName evidence="5">RNA recognition motif-containing protein</fullName>
    </submittedName>
</protein>
<evidence type="ECO:0000256" key="2">
    <source>
        <dbReference type="PROSITE-ProRule" id="PRU00176"/>
    </source>
</evidence>
<evidence type="ECO:0000313" key="6">
    <source>
        <dbReference type="Proteomes" id="UP000236291"/>
    </source>
</evidence>
<organism evidence="5 6">
    <name type="scientific">Trifolium pratense</name>
    <name type="common">Red clover</name>
    <dbReference type="NCBI Taxonomy" id="57577"/>
    <lineage>
        <taxon>Eukaryota</taxon>
        <taxon>Viridiplantae</taxon>
        <taxon>Streptophyta</taxon>
        <taxon>Embryophyta</taxon>
        <taxon>Tracheophyta</taxon>
        <taxon>Spermatophyta</taxon>
        <taxon>Magnoliopsida</taxon>
        <taxon>eudicotyledons</taxon>
        <taxon>Gunneridae</taxon>
        <taxon>Pentapetalae</taxon>
        <taxon>rosids</taxon>
        <taxon>fabids</taxon>
        <taxon>Fabales</taxon>
        <taxon>Fabaceae</taxon>
        <taxon>Papilionoideae</taxon>
        <taxon>50 kb inversion clade</taxon>
        <taxon>NPAAA clade</taxon>
        <taxon>Hologalegina</taxon>
        <taxon>IRL clade</taxon>
        <taxon>Trifolieae</taxon>
        <taxon>Trifolium</taxon>
    </lineage>
</organism>
<dbReference type="EMBL" id="ASHM01016667">
    <property type="protein sequence ID" value="PNX98462.1"/>
    <property type="molecule type" value="Genomic_DNA"/>
</dbReference>
<evidence type="ECO:0000313" key="5">
    <source>
        <dbReference type="EMBL" id="PNX98462.1"/>
    </source>
</evidence>
<dbReference type="Proteomes" id="UP000236291">
    <property type="component" value="Unassembled WGS sequence"/>
</dbReference>
<feature type="region of interest" description="Disordered" evidence="3">
    <location>
        <begin position="16"/>
        <end position="81"/>
    </location>
</feature>
<name>A0A2K3N602_TRIPR</name>
<sequence>MDDMAAYYAQNQPPNLLPYQYYPPPPPQPPPPLTFVPPPPGAPLPPAHHLHQPYHPQHPQPHVYGSYAPPPLSSPPHQSSTNDVRTLFIAGLPEDVKPREIYNLFREFPGYESSHLRSPNGSSQAFAFAIFTNQQSAIMALHALNGMIFDLEKGSTLYIDLAKSNSRAKRGRIDDERAGSDKKARGSAPSWPTPDSGVSSIHMPGIGNPAFNTNMIGYPPAQSYGNAQGNALHDNLFPHLCCQDCIVAHRIDNFTSIAILLNPNCIEDCNPYHAGFIDLQDDLVVGATLDTLSVSQPIPLDYTFRDRIPDWNIFF</sequence>
<reference evidence="5 6" key="1">
    <citation type="journal article" date="2014" name="Am. J. Bot.">
        <title>Genome assembly and annotation for red clover (Trifolium pratense; Fabaceae).</title>
        <authorList>
            <person name="Istvanek J."/>
            <person name="Jaros M."/>
            <person name="Krenek A."/>
            <person name="Repkova J."/>
        </authorList>
    </citation>
    <scope>NUCLEOTIDE SEQUENCE [LARGE SCALE GENOMIC DNA]</scope>
    <source>
        <strain evidence="6">cv. Tatra</strain>
        <tissue evidence="5">Young leaves</tissue>
    </source>
</reference>
<feature type="domain" description="RRM" evidence="4">
    <location>
        <begin position="85"/>
        <end position="164"/>
    </location>
</feature>
<feature type="compositionally biased region" description="Low complexity" evidence="3">
    <location>
        <begin position="53"/>
        <end position="67"/>
    </location>
</feature>
<comment type="caution">
    <text evidence="5">The sequence shown here is derived from an EMBL/GenBank/DDBJ whole genome shotgun (WGS) entry which is preliminary data.</text>
</comment>
<dbReference type="FunFam" id="3.30.70.330:FF:000335">
    <property type="entry name" value="RNA-binding protein with multiple splicing 2"/>
    <property type="match status" value="1"/>
</dbReference>
<dbReference type="SMART" id="SM00360">
    <property type="entry name" value="RRM"/>
    <property type="match status" value="1"/>
</dbReference>
<evidence type="ECO:0000259" key="4">
    <source>
        <dbReference type="PROSITE" id="PS50102"/>
    </source>
</evidence>
<dbReference type="InterPro" id="IPR012677">
    <property type="entry name" value="Nucleotide-bd_a/b_plait_sf"/>
</dbReference>
<dbReference type="InterPro" id="IPR035979">
    <property type="entry name" value="RBD_domain_sf"/>
</dbReference>
<dbReference type="GO" id="GO:0003723">
    <property type="term" value="F:RNA binding"/>
    <property type="evidence" value="ECO:0007669"/>
    <property type="project" value="UniProtKB-UniRule"/>
</dbReference>
<accession>A0A2K3N602</accession>
<evidence type="ECO:0000256" key="3">
    <source>
        <dbReference type="SAM" id="MobiDB-lite"/>
    </source>
</evidence>